<keyword evidence="2" id="KW-0150">Chloroplast</keyword>
<dbReference type="Gene3D" id="1.10.3460.10">
    <property type="entry name" value="Chlorophyll a/b binding protein domain"/>
    <property type="match status" value="1"/>
</dbReference>
<evidence type="ECO:0000256" key="1">
    <source>
        <dbReference type="ARBA" id="ARBA00004229"/>
    </source>
</evidence>
<evidence type="ECO:0000313" key="6">
    <source>
        <dbReference type="Proteomes" id="UP001489004"/>
    </source>
</evidence>
<keyword evidence="3" id="KW-0934">Plastid</keyword>
<evidence type="ECO:0000256" key="4">
    <source>
        <dbReference type="SAM" id="MobiDB-lite"/>
    </source>
</evidence>
<dbReference type="InterPro" id="IPR022796">
    <property type="entry name" value="Chloroa_b-bind"/>
</dbReference>
<evidence type="ECO:0000313" key="5">
    <source>
        <dbReference type="EMBL" id="KAK9807063.1"/>
    </source>
</evidence>
<evidence type="ECO:0000256" key="2">
    <source>
        <dbReference type="ARBA" id="ARBA00022528"/>
    </source>
</evidence>
<accession>A0AAW1PAZ5</accession>
<dbReference type="Proteomes" id="UP001489004">
    <property type="component" value="Unassembled WGS sequence"/>
</dbReference>
<protein>
    <recommendedName>
        <fullName evidence="7">Early light-induced protein</fullName>
    </recommendedName>
</protein>
<proteinExistence type="predicted"/>
<dbReference type="SUPFAM" id="SSF103511">
    <property type="entry name" value="Chlorophyll a-b binding protein"/>
    <property type="match status" value="1"/>
</dbReference>
<keyword evidence="6" id="KW-1185">Reference proteome</keyword>
<comment type="subcellular location">
    <subcellularLocation>
        <location evidence="1">Plastid</location>
        <location evidence="1">Chloroplast</location>
    </subcellularLocation>
</comment>
<dbReference type="Pfam" id="PF00504">
    <property type="entry name" value="Chloroa_b-bind"/>
    <property type="match status" value="1"/>
</dbReference>
<dbReference type="EMBL" id="JALJOR010000013">
    <property type="protein sequence ID" value="KAK9807063.1"/>
    <property type="molecule type" value="Genomic_DNA"/>
</dbReference>
<dbReference type="GO" id="GO:0009507">
    <property type="term" value="C:chloroplast"/>
    <property type="evidence" value="ECO:0007669"/>
    <property type="project" value="UniProtKB-SubCell"/>
</dbReference>
<feature type="region of interest" description="Disordered" evidence="4">
    <location>
        <begin position="29"/>
        <end position="59"/>
    </location>
</feature>
<name>A0AAW1PAZ5_9CHLO</name>
<sequence>MRPIYAEEKSKLDQFADAVEEKAQGFVEQTKENSGLGDLQLKPQPGKKDATPGLGKDTKVGATDVTETMSFAGLAPEIINGRAAMFAMLAAFGAEVRTHAPVLVQIQQTPKAIVATFLIIITASIIPIVRGADLNINGAGPFTQRAEVWNGRLAMVAFATLLAVETWKAGPGLVWW</sequence>
<evidence type="ECO:0000256" key="3">
    <source>
        <dbReference type="ARBA" id="ARBA00022640"/>
    </source>
</evidence>
<comment type="caution">
    <text evidence="5">The sequence shown here is derived from an EMBL/GenBank/DDBJ whole genome shotgun (WGS) entry which is preliminary data.</text>
</comment>
<dbReference type="AlphaFoldDB" id="A0AAW1PAZ5"/>
<gene>
    <name evidence="5" type="ORF">WJX72_012360</name>
</gene>
<organism evidence="5 6">
    <name type="scientific">[Myrmecia] bisecta</name>
    <dbReference type="NCBI Taxonomy" id="41462"/>
    <lineage>
        <taxon>Eukaryota</taxon>
        <taxon>Viridiplantae</taxon>
        <taxon>Chlorophyta</taxon>
        <taxon>core chlorophytes</taxon>
        <taxon>Trebouxiophyceae</taxon>
        <taxon>Trebouxiales</taxon>
        <taxon>Trebouxiaceae</taxon>
        <taxon>Myrmecia</taxon>
    </lineage>
</organism>
<reference evidence="5 6" key="1">
    <citation type="journal article" date="2024" name="Nat. Commun.">
        <title>Phylogenomics reveals the evolutionary origins of lichenization in chlorophyte algae.</title>
        <authorList>
            <person name="Puginier C."/>
            <person name="Libourel C."/>
            <person name="Otte J."/>
            <person name="Skaloud P."/>
            <person name="Haon M."/>
            <person name="Grisel S."/>
            <person name="Petersen M."/>
            <person name="Berrin J.G."/>
            <person name="Delaux P.M."/>
            <person name="Dal Grande F."/>
            <person name="Keller J."/>
        </authorList>
    </citation>
    <scope>NUCLEOTIDE SEQUENCE [LARGE SCALE GENOMIC DNA]</scope>
    <source>
        <strain evidence="5 6">SAG 2043</strain>
    </source>
</reference>
<evidence type="ECO:0008006" key="7">
    <source>
        <dbReference type="Google" id="ProtNLM"/>
    </source>
</evidence>